<feature type="region of interest" description="Disordered" evidence="1">
    <location>
        <begin position="285"/>
        <end position="312"/>
    </location>
</feature>
<evidence type="ECO:0000313" key="3">
    <source>
        <dbReference type="Proteomes" id="UP001274830"/>
    </source>
</evidence>
<organism evidence="2 3">
    <name type="scientific">Recurvomyces mirabilis</name>
    <dbReference type="NCBI Taxonomy" id="574656"/>
    <lineage>
        <taxon>Eukaryota</taxon>
        <taxon>Fungi</taxon>
        <taxon>Dikarya</taxon>
        <taxon>Ascomycota</taxon>
        <taxon>Pezizomycotina</taxon>
        <taxon>Dothideomycetes</taxon>
        <taxon>Dothideomycetidae</taxon>
        <taxon>Mycosphaerellales</taxon>
        <taxon>Teratosphaeriaceae</taxon>
        <taxon>Recurvomyces</taxon>
    </lineage>
</organism>
<evidence type="ECO:0000313" key="2">
    <source>
        <dbReference type="EMBL" id="KAK3672703.1"/>
    </source>
</evidence>
<accession>A0AAE0TVF6</accession>
<keyword evidence="3" id="KW-1185">Reference proteome</keyword>
<comment type="caution">
    <text evidence="2">The sequence shown here is derived from an EMBL/GenBank/DDBJ whole genome shotgun (WGS) entry which is preliminary data.</text>
</comment>
<evidence type="ECO:0000256" key="1">
    <source>
        <dbReference type="SAM" id="MobiDB-lite"/>
    </source>
</evidence>
<dbReference type="Proteomes" id="UP001274830">
    <property type="component" value="Unassembled WGS sequence"/>
</dbReference>
<dbReference type="AlphaFoldDB" id="A0AAE0TVF6"/>
<dbReference type="PANTHER" id="PTHR38886:SF1">
    <property type="entry name" value="NACHT-NTPASE AND P-LOOP NTPASES N-TERMINAL DOMAIN-CONTAINING PROTEIN"/>
    <property type="match status" value="1"/>
</dbReference>
<reference evidence="2" key="1">
    <citation type="submission" date="2023-07" db="EMBL/GenBank/DDBJ databases">
        <title>Black Yeasts Isolated from many extreme environments.</title>
        <authorList>
            <person name="Coleine C."/>
            <person name="Stajich J.E."/>
            <person name="Selbmann L."/>
        </authorList>
    </citation>
    <scope>NUCLEOTIDE SEQUENCE</scope>
    <source>
        <strain evidence="2">CCFEE 5485</strain>
    </source>
</reference>
<proteinExistence type="predicted"/>
<gene>
    <name evidence="2" type="ORF">LTR78_007515</name>
</gene>
<name>A0AAE0TVF6_9PEZI</name>
<dbReference type="PANTHER" id="PTHR38886">
    <property type="entry name" value="SESA DOMAIN-CONTAINING PROTEIN"/>
    <property type="match status" value="1"/>
</dbReference>
<feature type="region of interest" description="Disordered" evidence="1">
    <location>
        <begin position="211"/>
        <end position="246"/>
    </location>
</feature>
<protein>
    <submittedName>
        <fullName evidence="2">Uncharacterized protein</fullName>
    </submittedName>
</protein>
<sequence length="464" mass="51367">MSFGFSPGDIGFFIGFGNKIVNALKESKKDYQMAMRQCQGFLAVMDTLKRLDLSRMPANIKQQIQEQSNGLDGFVADFKQGIHKYEKGLGEYSERGMVANVPRKLQWAFAAADDLDKGAATSGDRRLDNASDGTVVRSPYQHAGHMSMVPGRLAQSNHRLLLENVDDLTDIIYKRLLTRPGLPLSEQAKVFTLPDAAIDYPLVLVPRQPDSSHVIAPRTASSDDRSDHFVPNQDLPESAASTDGDHNVSQGVDEYLRALHLPELTEAEAAHMDQHSQSPLLLTNGAMGDPTREASPDQFSSNQHRNGGTREKWRFPSKIQMPSFGLDPMSGLALAAGVIQMVDYAARVSLSFSSTRRSLKHALKEILQLSARIMDYSALLKPIAEVLLRSQSSSPLHDIAYRVLADSKNVLEEAKEVLERFNPTASGGGITRALIFFKWNQYRDDILQAMEHIESLKSTLTTML</sequence>
<dbReference type="EMBL" id="JAUTXT010000031">
    <property type="protein sequence ID" value="KAK3672703.1"/>
    <property type="molecule type" value="Genomic_DNA"/>
</dbReference>
<feature type="compositionally biased region" description="Polar residues" evidence="1">
    <location>
        <begin position="297"/>
        <end position="306"/>
    </location>
</feature>